<organism evidence="3 4">
    <name type="scientific">Neolecta irregularis (strain DAH-3)</name>
    <dbReference type="NCBI Taxonomy" id="1198029"/>
    <lineage>
        <taxon>Eukaryota</taxon>
        <taxon>Fungi</taxon>
        <taxon>Dikarya</taxon>
        <taxon>Ascomycota</taxon>
        <taxon>Taphrinomycotina</taxon>
        <taxon>Neolectales</taxon>
        <taxon>Neolectaceae</taxon>
        <taxon>Neolecta</taxon>
    </lineage>
</organism>
<feature type="compositionally biased region" description="Polar residues" evidence="1">
    <location>
        <begin position="301"/>
        <end position="316"/>
    </location>
</feature>
<feature type="compositionally biased region" description="Low complexity" evidence="1">
    <location>
        <begin position="168"/>
        <end position="189"/>
    </location>
</feature>
<accession>A0A1U7LQS9</accession>
<feature type="compositionally biased region" description="Polar residues" evidence="1">
    <location>
        <begin position="190"/>
        <end position="202"/>
    </location>
</feature>
<evidence type="ECO:0000313" key="3">
    <source>
        <dbReference type="EMBL" id="OLL25015.1"/>
    </source>
</evidence>
<feature type="compositionally biased region" description="Basic and acidic residues" evidence="1">
    <location>
        <begin position="287"/>
        <end position="299"/>
    </location>
</feature>
<evidence type="ECO:0000313" key="4">
    <source>
        <dbReference type="Proteomes" id="UP000186594"/>
    </source>
</evidence>
<reference evidence="3 4" key="1">
    <citation type="submission" date="2016-04" db="EMBL/GenBank/DDBJ databases">
        <title>Evolutionary innovation and constraint leading to complex multicellularity in the Ascomycota.</title>
        <authorList>
            <person name="Cisse O."/>
            <person name="Nguyen A."/>
            <person name="Hewitt D.A."/>
            <person name="Jedd G."/>
            <person name="Stajich J.E."/>
        </authorList>
    </citation>
    <scope>NUCLEOTIDE SEQUENCE [LARGE SCALE GENOMIC DNA]</scope>
    <source>
        <strain evidence="3 4">DAH-3</strain>
    </source>
</reference>
<sequence>MKNNNLRINAMPCAATEADEEAFSSLTRRSCITDPIASINRPTLPLPPALSVSSQLPSRSWYSVSLPSISALTAEVNPQGQLYMRLGPSNPGRKRPSSTFASHEYETTPSPTSSVDMESYLQVQRPGLRRMHSLENYRTPYSREQQSSSIRTVSGKPDDHPPLLSINALRSQRASLSSSISSRSPAFPSTPQLTVQPSNMPSSFRCPPLPPIEPGAKNTSFSTSLFPSAKGGLPTDDDDNPLQGRPKSNDFVDEKRKRNATASARFRLRRKEREREMAARIAQLEEDLKKVSEERDKWKGTAQSQMGSSQSRMDTS</sequence>
<dbReference type="EMBL" id="LXFE01000515">
    <property type="protein sequence ID" value="OLL25015.1"/>
    <property type="molecule type" value="Genomic_DNA"/>
</dbReference>
<feature type="compositionally biased region" description="Polar residues" evidence="1">
    <location>
        <begin position="97"/>
        <end position="116"/>
    </location>
</feature>
<evidence type="ECO:0000256" key="1">
    <source>
        <dbReference type="SAM" id="MobiDB-lite"/>
    </source>
</evidence>
<feature type="domain" description="BZIP" evidence="2">
    <location>
        <begin position="255"/>
        <end position="269"/>
    </location>
</feature>
<proteinExistence type="predicted"/>
<feature type="region of interest" description="Disordered" evidence="1">
    <location>
        <begin position="137"/>
        <end position="274"/>
    </location>
</feature>
<feature type="compositionally biased region" description="Polar residues" evidence="1">
    <location>
        <begin position="217"/>
        <end position="226"/>
    </location>
</feature>
<dbReference type="GO" id="GO:0003700">
    <property type="term" value="F:DNA-binding transcription factor activity"/>
    <property type="evidence" value="ECO:0007669"/>
    <property type="project" value="InterPro"/>
</dbReference>
<dbReference type="Proteomes" id="UP000186594">
    <property type="component" value="Unassembled WGS sequence"/>
</dbReference>
<dbReference type="AlphaFoldDB" id="A0A1U7LQS9"/>
<dbReference type="STRING" id="1198029.A0A1U7LQS9"/>
<dbReference type="Gene3D" id="1.20.5.170">
    <property type="match status" value="1"/>
</dbReference>
<feature type="region of interest" description="Disordered" evidence="1">
    <location>
        <begin position="82"/>
        <end position="118"/>
    </location>
</feature>
<comment type="caution">
    <text evidence="3">The sequence shown here is derived from an EMBL/GenBank/DDBJ whole genome shotgun (WGS) entry which is preliminary data.</text>
</comment>
<feature type="compositionally biased region" description="Polar residues" evidence="1">
    <location>
        <begin position="142"/>
        <end position="152"/>
    </location>
</feature>
<evidence type="ECO:0000259" key="2">
    <source>
        <dbReference type="PROSITE" id="PS00036"/>
    </source>
</evidence>
<dbReference type="InterPro" id="IPR004827">
    <property type="entry name" value="bZIP"/>
</dbReference>
<name>A0A1U7LQS9_NEOID</name>
<protein>
    <submittedName>
        <fullName evidence="3">Regulatory protein cys-3</fullName>
    </submittedName>
</protein>
<gene>
    <name evidence="3" type="ORF">NEOLI_000121</name>
</gene>
<dbReference type="PROSITE" id="PS00036">
    <property type="entry name" value="BZIP_BASIC"/>
    <property type="match status" value="1"/>
</dbReference>
<keyword evidence="4" id="KW-1185">Reference proteome</keyword>
<feature type="compositionally biased region" description="Basic and acidic residues" evidence="1">
    <location>
        <begin position="247"/>
        <end position="256"/>
    </location>
</feature>
<feature type="region of interest" description="Disordered" evidence="1">
    <location>
        <begin position="287"/>
        <end position="316"/>
    </location>
</feature>